<feature type="transmembrane region" description="Helical" evidence="6">
    <location>
        <begin position="58"/>
        <end position="80"/>
    </location>
</feature>
<dbReference type="InterPro" id="IPR018499">
    <property type="entry name" value="Tetraspanin/Peripherin"/>
</dbReference>
<feature type="transmembrane region" description="Helical" evidence="6">
    <location>
        <begin position="17"/>
        <end position="38"/>
    </location>
</feature>
<dbReference type="Pfam" id="PF00335">
    <property type="entry name" value="Tetraspanin"/>
    <property type="match status" value="1"/>
</dbReference>
<dbReference type="RefSeq" id="XP_022656725.1">
    <property type="nucleotide sequence ID" value="XM_022800990.1"/>
</dbReference>
<dbReference type="EnsemblMetazoa" id="XM_022800982">
    <property type="protein sequence ID" value="XP_022656717"/>
    <property type="gene ID" value="LOC111248496"/>
</dbReference>
<accession>A0A7M7JWG6</accession>
<dbReference type="RefSeq" id="XP_022656722.1">
    <property type="nucleotide sequence ID" value="XM_022800987.1"/>
</dbReference>
<dbReference type="OMA" id="TENHHPR"/>
<dbReference type="RefSeq" id="XP_022656717.1">
    <property type="nucleotide sequence ID" value="XM_022800982.1"/>
</dbReference>
<name>A0A7M7JWG6_VARDE</name>
<dbReference type="RefSeq" id="XP_022656719.1">
    <property type="nucleotide sequence ID" value="XM_022800984.1"/>
</dbReference>
<evidence type="ECO:0000256" key="1">
    <source>
        <dbReference type="ARBA" id="ARBA00004141"/>
    </source>
</evidence>
<dbReference type="RefSeq" id="XP_022656718.1">
    <property type="nucleotide sequence ID" value="XM_022800983.1"/>
</dbReference>
<keyword evidence="2 6" id="KW-0812">Transmembrane</keyword>
<evidence type="ECO:0000313" key="8">
    <source>
        <dbReference type="Proteomes" id="UP000594260"/>
    </source>
</evidence>
<dbReference type="RefSeq" id="XP_022656716.1">
    <property type="nucleotide sequence ID" value="XM_022800981.1"/>
</dbReference>
<dbReference type="RefSeq" id="XP_022656720.1">
    <property type="nucleotide sequence ID" value="XM_022800985.1"/>
</dbReference>
<dbReference type="SUPFAM" id="SSF48652">
    <property type="entry name" value="Tetraspanin"/>
    <property type="match status" value="1"/>
</dbReference>
<feature type="compositionally biased region" description="Polar residues" evidence="5">
    <location>
        <begin position="289"/>
        <end position="311"/>
    </location>
</feature>
<protein>
    <recommendedName>
        <fullName evidence="9">Tetraspanin</fullName>
    </recommendedName>
</protein>
<organism evidence="7 8">
    <name type="scientific">Varroa destructor</name>
    <name type="common">Honeybee mite</name>
    <dbReference type="NCBI Taxonomy" id="109461"/>
    <lineage>
        <taxon>Eukaryota</taxon>
        <taxon>Metazoa</taxon>
        <taxon>Ecdysozoa</taxon>
        <taxon>Arthropoda</taxon>
        <taxon>Chelicerata</taxon>
        <taxon>Arachnida</taxon>
        <taxon>Acari</taxon>
        <taxon>Parasitiformes</taxon>
        <taxon>Mesostigmata</taxon>
        <taxon>Gamasina</taxon>
        <taxon>Dermanyssoidea</taxon>
        <taxon>Varroidae</taxon>
        <taxon>Varroa</taxon>
    </lineage>
</organism>
<dbReference type="EnsemblMetazoa" id="XM_022800983">
    <property type="protein sequence ID" value="XP_022656718"/>
    <property type="gene ID" value="LOC111248496"/>
</dbReference>
<dbReference type="CDD" id="cd03127">
    <property type="entry name" value="tetraspanin_LEL"/>
    <property type="match status" value="1"/>
</dbReference>
<evidence type="ECO:0008006" key="9">
    <source>
        <dbReference type="Google" id="ProtNLM"/>
    </source>
</evidence>
<keyword evidence="8" id="KW-1185">Reference proteome</keyword>
<dbReference type="EnsemblMetazoa" id="XM_022800986">
    <property type="protein sequence ID" value="XP_022656721"/>
    <property type="gene ID" value="LOC111248496"/>
</dbReference>
<dbReference type="RefSeq" id="XP_022656721.1">
    <property type="nucleotide sequence ID" value="XM_022800986.1"/>
</dbReference>
<dbReference type="RefSeq" id="XP_022656723.1">
    <property type="nucleotide sequence ID" value="XM_022800988.1"/>
</dbReference>
<dbReference type="Proteomes" id="UP000594260">
    <property type="component" value="Unplaced"/>
</dbReference>
<dbReference type="InterPro" id="IPR008952">
    <property type="entry name" value="Tetraspanin_EC2_sf"/>
</dbReference>
<dbReference type="EnsemblMetazoa" id="XM_022800981">
    <property type="protein sequence ID" value="XP_022656716"/>
    <property type="gene ID" value="LOC111248496"/>
</dbReference>
<evidence type="ECO:0000256" key="4">
    <source>
        <dbReference type="ARBA" id="ARBA00023136"/>
    </source>
</evidence>
<feature type="region of interest" description="Disordered" evidence="5">
    <location>
        <begin position="251"/>
        <end position="311"/>
    </location>
</feature>
<dbReference type="EnsemblMetazoa" id="XM_022800985">
    <property type="protein sequence ID" value="XP_022656720"/>
    <property type="gene ID" value="LOC111248496"/>
</dbReference>
<dbReference type="GeneID" id="111248496"/>
<dbReference type="EnsemblMetazoa" id="XM_022800980">
    <property type="protein sequence ID" value="XP_022656715"/>
    <property type="gene ID" value="LOC111248496"/>
</dbReference>
<feature type="transmembrane region" description="Helical" evidence="6">
    <location>
        <begin position="221"/>
        <end position="245"/>
    </location>
</feature>
<sequence length="311" mass="34868">MSPALARSNGVLEISHMVLTAVLWSVGLAAVIMGSLLLTDSRMSGLQTLRHFGPLQSASILVVVIGVLVIVLGIIGCLGVNARSRPLLLIFSFFLVCHMILEIACCILTWYYKRGTTLEKRLQSLIDRVIQQYGDGRIEYISGDEDWSFNRNELSFVEYTLQCCGSTRGVDDYISRKISIPQSCYNRNYINYDYDESYNQGMYNDVSCVKTLQDFLYRHGLALGLLCVLALVLEIGLLVLSMVLADRAMSNTSPKMKESSPQQKPTGYASVTQTYQPSQPDHREHVPVEQTQSEYLQSSDPYQKSIFSEDV</sequence>
<evidence type="ECO:0000256" key="6">
    <source>
        <dbReference type="SAM" id="Phobius"/>
    </source>
</evidence>
<dbReference type="AlphaFoldDB" id="A0A7M7JWG6"/>
<dbReference type="PRINTS" id="PR00259">
    <property type="entry name" value="TMFOUR"/>
</dbReference>
<comment type="subcellular location">
    <subcellularLocation>
        <location evidence="1">Membrane</location>
        <topology evidence="1">Multi-pass membrane protein</topology>
    </subcellularLocation>
</comment>
<proteinExistence type="predicted"/>
<dbReference type="EnsemblMetazoa" id="XM_022800990">
    <property type="protein sequence ID" value="XP_022656725"/>
    <property type="gene ID" value="LOC111248496"/>
</dbReference>
<dbReference type="Gene3D" id="1.10.1450.10">
    <property type="entry name" value="Tetraspanin"/>
    <property type="match status" value="1"/>
</dbReference>
<dbReference type="EnsemblMetazoa" id="XM_022800984">
    <property type="protein sequence ID" value="XP_022656719"/>
    <property type="gene ID" value="LOC111248496"/>
</dbReference>
<keyword evidence="3 6" id="KW-1133">Transmembrane helix</keyword>
<reference evidence="7" key="1">
    <citation type="submission" date="2021-01" db="UniProtKB">
        <authorList>
            <consortium name="EnsemblMetazoa"/>
        </authorList>
    </citation>
    <scope>IDENTIFICATION</scope>
</reference>
<keyword evidence="4 6" id="KW-0472">Membrane</keyword>
<feature type="compositionally biased region" description="Polar residues" evidence="5">
    <location>
        <begin position="251"/>
        <end position="279"/>
    </location>
</feature>
<dbReference type="EnsemblMetazoa" id="XM_022800987">
    <property type="protein sequence ID" value="XP_022656722"/>
    <property type="gene ID" value="LOC111248496"/>
</dbReference>
<dbReference type="PANTHER" id="PTHR19282">
    <property type="entry name" value="TETRASPANIN"/>
    <property type="match status" value="1"/>
</dbReference>
<dbReference type="RefSeq" id="XP_022656715.1">
    <property type="nucleotide sequence ID" value="XM_022800980.1"/>
</dbReference>
<evidence type="ECO:0000256" key="3">
    <source>
        <dbReference type="ARBA" id="ARBA00022989"/>
    </source>
</evidence>
<evidence type="ECO:0000256" key="2">
    <source>
        <dbReference type="ARBA" id="ARBA00022692"/>
    </source>
</evidence>
<dbReference type="GO" id="GO:0005886">
    <property type="term" value="C:plasma membrane"/>
    <property type="evidence" value="ECO:0007669"/>
    <property type="project" value="TreeGrafter"/>
</dbReference>
<dbReference type="EnsemblMetazoa" id="XM_022800988">
    <property type="protein sequence ID" value="XP_022656723"/>
    <property type="gene ID" value="LOC111248496"/>
</dbReference>
<feature type="transmembrane region" description="Helical" evidence="6">
    <location>
        <begin position="87"/>
        <end position="112"/>
    </location>
</feature>
<dbReference type="PANTHER" id="PTHR19282:SF477">
    <property type="entry name" value="TETRASPANIN"/>
    <property type="match status" value="1"/>
</dbReference>
<evidence type="ECO:0000313" key="7">
    <source>
        <dbReference type="EnsemblMetazoa" id="XP_022656715"/>
    </source>
</evidence>
<evidence type="ECO:0000256" key="5">
    <source>
        <dbReference type="SAM" id="MobiDB-lite"/>
    </source>
</evidence>